<name>A0A7X2ITM1_9BURK</name>
<evidence type="ECO:0000256" key="2">
    <source>
        <dbReference type="ARBA" id="ARBA00023002"/>
    </source>
</evidence>
<organism evidence="4 5">
    <name type="scientific">Pseudoduganella rivuli</name>
    <dbReference type="NCBI Taxonomy" id="2666085"/>
    <lineage>
        <taxon>Bacteria</taxon>
        <taxon>Pseudomonadati</taxon>
        <taxon>Pseudomonadota</taxon>
        <taxon>Betaproteobacteria</taxon>
        <taxon>Burkholderiales</taxon>
        <taxon>Oxalobacteraceae</taxon>
        <taxon>Telluria group</taxon>
        <taxon>Pseudoduganella</taxon>
    </lineage>
</organism>
<sequence>MDKTTRPQKAILVTGGSRGIGRAICLALADLEMPVFVNYARQRDAALQTCAALADAGATGIPVQADVADQEQVTRMFAEIREQGYWVHTLVNNAGIVADNIAATMSGEQWRGVLSTNLDGAFYCCRAAMGSMTVRKGGRIINVSSVSGLQAQVGQVNYAASKAGVLAMTRGMALELGRYNVRVNAVAPGFIDTEMLDQVRSTERGAQMLAQPGQHIPLGRLGQPEEVAGVVRFLCSKAAGYITGQVIVVDGGLNV</sequence>
<dbReference type="PANTHER" id="PTHR42879:SF2">
    <property type="entry name" value="3-OXOACYL-[ACYL-CARRIER-PROTEIN] REDUCTASE FABG"/>
    <property type="match status" value="1"/>
</dbReference>
<dbReference type="InterPro" id="IPR050259">
    <property type="entry name" value="SDR"/>
</dbReference>
<keyword evidence="5" id="KW-1185">Reference proteome</keyword>
<dbReference type="FunFam" id="3.40.50.720:FF:000173">
    <property type="entry name" value="3-oxoacyl-[acyl-carrier protein] reductase"/>
    <property type="match status" value="1"/>
</dbReference>
<dbReference type="GO" id="GO:0016491">
    <property type="term" value="F:oxidoreductase activity"/>
    <property type="evidence" value="ECO:0007669"/>
    <property type="project" value="UniProtKB-KW"/>
</dbReference>
<dbReference type="Proteomes" id="UP000446768">
    <property type="component" value="Unassembled WGS sequence"/>
</dbReference>
<dbReference type="InterPro" id="IPR020904">
    <property type="entry name" value="Sc_DH/Rdtase_CS"/>
</dbReference>
<dbReference type="InterPro" id="IPR036291">
    <property type="entry name" value="NAD(P)-bd_dom_sf"/>
</dbReference>
<evidence type="ECO:0000259" key="3">
    <source>
        <dbReference type="SMART" id="SM00822"/>
    </source>
</evidence>
<dbReference type="InterPro" id="IPR002347">
    <property type="entry name" value="SDR_fam"/>
</dbReference>
<accession>A0A7X2ITM1</accession>
<proteinExistence type="inferred from homology"/>
<dbReference type="AlphaFoldDB" id="A0A7X2ITM1"/>
<dbReference type="SMART" id="SM00822">
    <property type="entry name" value="PKS_KR"/>
    <property type="match status" value="1"/>
</dbReference>
<evidence type="ECO:0000313" key="5">
    <source>
        <dbReference type="Proteomes" id="UP000446768"/>
    </source>
</evidence>
<dbReference type="Pfam" id="PF13561">
    <property type="entry name" value="adh_short_C2"/>
    <property type="match status" value="1"/>
</dbReference>
<dbReference type="NCBIfam" id="NF009466">
    <property type="entry name" value="PRK12826.1-2"/>
    <property type="match status" value="1"/>
</dbReference>
<gene>
    <name evidence="4" type="ORF">GJ700_28655</name>
</gene>
<dbReference type="PRINTS" id="PR00081">
    <property type="entry name" value="GDHRDH"/>
</dbReference>
<dbReference type="PANTHER" id="PTHR42879">
    <property type="entry name" value="3-OXOACYL-(ACYL-CARRIER-PROTEIN) REDUCTASE"/>
    <property type="match status" value="1"/>
</dbReference>
<dbReference type="PRINTS" id="PR00080">
    <property type="entry name" value="SDRFAMILY"/>
</dbReference>
<protein>
    <submittedName>
        <fullName evidence="4">SDR family oxidoreductase</fullName>
    </submittedName>
</protein>
<dbReference type="SUPFAM" id="SSF51735">
    <property type="entry name" value="NAD(P)-binding Rossmann-fold domains"/>
    <property type="match status" value="1"/>
</dbReference>
<evidence type="ECO:0000313" key="4">
    <source>
        <dbReference type="EMBL" id="MRV75695.1"/>
    </source>
</evidence>
<dbReference type="Gene3D" id="3.40.50.720">
    <property type="entry name" value="NAD(P)-binding Rossmann-like Domain"/>
    <property type="match status" value="1"/>
</dbReference>
<comment type="caution">
    <text evidence="4">The sequence shown here is derived from an EMBL/GenBank/DDBJ whole genome shotgun (WGS) entry which is preliminary data.</text>
</comment>
<keyword evidence="2" id="KW-0560">Oxidoreductase</keyword>
<dbReference type="EMBL" id="WKJJ01000022">
    <property type="protein sequence ID" value="MRV75695.1"/>
    <property type="molecule type" value="Genomic_DNA"/>
</dbReference>
<dbReference type="PROSITE" id="PS00061">
    <property type="entry name" value="ADH_SHORT"/>
    <property type="match status" value="1"/>
</dbReference>
<feature type="domain" description="Ketoreductase" evidence="3">
    <location>
        <begin position="9"/>
        <end position="189"/>
    </location>
</feature>
<evidence type="ECO:0000256" key="1">
    <source>
        <dbReference type="ARBA" id="ARBA00006484"/>
    </source>
</evidence>
<reference evidence="4 5" key="1">
    <citation type="submission" date="2019-11" db="EMBL/GenBank/DDBJ databases">
        <title>Novel species isolated from a subtropical stream in China.</title>
        <authorList>
            <person name="Lu H."/>
        </authorList>
    </citation>
    <scope>NUCLEOTIDE SEQUENCE [LARGE SCALE GENOMIC DNA]</scope>
    <source>
        <strain evidence="4 5">FT92W</strain>
    </source>
</reference>
<dbReference type="InterPro" id="IPR057326">
    <property type="entry name" value="KR_dom"/>
</dbReference>
<dbReference type="GO" id="GO:0032787">
    <property type="term" value="P:monocarboxylic acid metabolic process"/>
    <property type="evidence" value="ECO:0007669"/>
    <property type="project" value="UniProtKB-ARBA"/>
</dbReference>
<comment type="similarity">
    <text evidence="1">Belongs to the short-chain dehydrogenases/reductases (SDR) family.</text>
</comment>
<dbReference type="RefSeq" id="WP_154380483.1">
    <property type="nucleotide sequence ID" value="NZ_WKJJ01000022.1"/>
</dbReference>